<organism evidence="1 2">
    <name type="scientific">Taklimakanibacter albus</name>
    <dbReference type="NCBI Taxonomy" id="2800327"/>
    <lineage>
        <taxon>Bacteria</taxon>
        <taxon>Pseudomonadati</taxon>
        <taxon>Pseudomonadota</taxon>
        <taxon>Alphaproteobacteria</taxon>
        <taxon>Hyphomicrobiales</taxon>
        <taxon>Aestuariivirgaceae</taxon>
        <taxon>Taklimakanibacter</taxon>
    </lineage>
</organism>
<evidence type="ECO:0000313" key="2">
    <source>
        <dbReference type="Proteomes" id="UP000616151"/>
    </source>
</evidence>
<gene>
    <name evidence="1" type="ORF">JHL16_03900</name>
</gene>
<dbReference type="Proteomes" id="UP000616151">
    <property type="component" value="Unassembled WGS sequence"/>
</dbReference>
<keyword evidence="2" id="KW-1185">Reference proteome</keyword>
<dbReference type="EMBL" id="JAENHL010000004">
    <property type="protein sequence ID" value="MBK1865482.1"/>
    <property type="molecule type" value="Genomic_DNA"/>
</dbReference>
<reference evidence="1" key="1">
    <citation type="submission" date="2021-01" db="EMBL/GenBank/DDBJ databases">
        <authorList>
            <person name="Sun Q."/>
        </authorList>
    </citation>
    <scope>NUCLEOTIDE SEQUENCE</scope>
    <source>
        <strain evidence="1">YIM B02566</strain>
    </source>
</reference>
<name>A0ACC5QYK7_9HYPH</name>
<accession>A0ACC5QYK7</accession>
<sequence length="110" mass="12351">MEQEIITPKAPPTPTSHSMGIFHSFLSAAGVVLLSVTKLGAAFAAIIWALSQLMGLPDFVMYGLMVLGLFPVIWSTIWIAGRAWHVEQLLENGRDVDRPVFQAFYYWKKR</sequence>
<protein>
    <submittedName>
        <fullName evidence="1">Uncharacterized protein</fullName>
    </submittedName>
</protein>
<comment type="caution">
    <text evidence="1">The sequence shown here is derived from an EMBL/GenBank/DDBJ whole genome shotgun (WGS) entry which is preliminary data.</text>
</comment>
<proteinExistence type="predicted"/>
<evidence type="ECO:0000313" key="1">
    <source>
        <dbReference type="EMBL" id="MBK1865482.1"/>
    </source>
</evidence>